<dbReference type="RefSeq" id="XP_062704069.1">
    <property type="nucleotide sequence ID" value="XM_062848085.1"/>
</dbReference>
<protein>
    <recommendedName>
        <fullName evidence="2">Integrase catalytic domain-containing protein</fullName>
    </recommendedName>
</protein>
<name>A0ABM1YFC2_AEDAL</name>
<dbReference type="InterPro" id="IPR040676">
    <property type="entry name" value="DUF5641"/>
</dbReference>
<feature type="region of interest" description="Disordered" evidence="1">
    <location>
        <begin position="458"/>
        <end position="494"/>
    </location>
</feature>
<dbReference type="Proteomes" id="UP000069940">
    <property type="component" value="Unassembled WGS sequence"/>
</dbReference>
<evidence type="ECO:0000313" key="4">
    <source>
        <dbReference type="Proteomes" id="UP000069940"/>
    </source>
</evidence>
<dbReference type="Pfam" id="PF05380">
    <property type="entry name" value="Peptidase_A17"/>
    <property type="match status" value="1"/>
</dbReference>
<dbReference type="PROSITE" id="PS50994">
    <property type="entry name" value="INTEGRASE"/>
    <property type="match status" value="1"/>
</dbReference>
<reference evidence="3" key="2">
    <citation type="submission" date="2025-05" db="UniProtKB">
        <authorList>
            <consortium name="EnsemblMetazoa"/>
        </authorList>
    </citation>
    <scope>IDENTIFICATION</scope>
    <source>
        <strain evidence="3">Foshan</strain>
    </source>
</reference>
<keyword evidence="4" id="KW-1185">Reference proteome</keyword>
<dbReference type="Gene3D" id="3.30.420.10">
    <property type="entry name" value="Ribonuclease H-like superfamily/Ribonuclease H"/>
    <property type="match status" value="1"/>
</dbReference>
<evidence type="ECO:0000256" key="1">
    <source>
        <dbReference type="SAM" id="MobiDB-lite"/>
    </source>
</evidence>
<dbReference type="Pfam" id="PF17921">
    <property type="entry name" value="Integrase_H2C2"/>
    <property type="match status" value="1"/>
</dbReference>
<dbReference type="InterPro" id="IPR008042">
    <property type="entry name" value="Retrotrans_Pao"/>
</dbReference>
<dbReference type="SUPFAM" id="SSF53098">
    <property type="entry name" value="Ribonuclease H-like"/>
    <property type="match status" value="1"/>
</dbReference>
<dbReference type="PANTHER" id="PTHR47331">
    <property type="entry name" value="PHD-TYPE DOMAIN-CONTAINING PROTEIN"/>
    <property type="match status" value="1"/>
</dbReference>
<dbReference type="Pfam" id="PF18701">
    <property type="entry name" value="DUF5641"/>
    <property type="match status" value="1"/>
</dbReference>
<organism evidence="3 4">
    <name type="scientific">Aedes albopictus</name>
    <name type="common">Asian tiger mosquito</name>
    <name type="synonym">Stegomyia albopicta</name>
    <dbReference type="NCBI Taxonomy" id="7160"/>
    <lineage>
        <taxon>Eukaryota</taxon>
        <taxon>Metazoa</taxon>
        <taxon>Ecdysozoa</taxon>
        <taxon>Arthropoda</taxon>
        <taxon>Hexapoda</taxon>
        <taxon>Insecta</taxon>
        <taxon>Pterygota</taxon>
        <taxon>Neoptera</taxon>
        <taxon>Endopterygota</taxon>
        <taxon>Diptera</taxon>
        <taxon>Nematocera</taxon>
        <taxon>Culicoidea</taxon>
        <taxon>Culicidae</taxon>
        <taxon>Culicinae</taxon>
        <taxon>Aedini</taxon>
        <taxon>Aedes</taxon>
        <taxon>Stegomyia</taxon>
    </lineage>
</organism>
<dbReference type="InterPro" id="IPR012337">
    <property type="entry name" value="RNaseH-like_sf"/>
</dbReference>
<reference evidence="4" key="1">
    <citation type="journal article" date="2015" name="Proc. Natl. Acad. Sci. U.S.A.">
        <title>Genome sequence of the Asian Tiger mosquito, Aedes albopictus, reveals insights into its biology, genetics, and evolution.</title>
        <authorList>
            <person name="Chen X.G."/>
            <person name="Jiang X."/>
            <person name="Gu J."/>
            <person name="Xu M."/>
            <person name="Wu Y."/>
            <person name="Deng Y."/>
            <person name="Zhang C."/>
            <person name="Bonizzoni M."/>
            <person name="Dermauw W."/>
            <person name="Vontas J."/>
            <person name="Armbruster P."/>
            <person name="Huang X."/>
            <person name="Yang Y."/>
            <person name="Zhang H."/>
            <person name="He W."/>
            <person name="Peng H."/>
            <person name="Liu Y."/>
            <person name="Wu K."/>
            <person name="Chen J."/>
            <person name="Lirakis M."/>
            <person name="Topalis P."/>
            <person name="Van Leeuwen T."/>
            <person name="Hall A.B."/>
            <person name="Jiang X."/>
            <person name="Thorpe C."/>
            <person name="Mueller R.L."/>
            <person name="Sun C."/>
            <person name="Waterhouse R.M."/>
            <person name="Yan G."/>
            <person name="Tu Z.J."/>
            <person name="Fang X."/>
            <person name="James A.A."/>
        </authorList>
    </citation>
    <scope>NUCLEOTIDE SEQUENCE [LARGE SCALE GENOMIC DNA]</scope>
    <source>
        <strain evidence="4">Foshan</strain>
    </source>
</reference>
<dbReference type="Gene3D" id="1.10.340.70">
    <property type="match status" value="1"/>
</dbReference>
<accession>A0ABM1YFC2</accession>
<dbReference type="EnsemblMetazoa" id="AALFPA23_008657.R11726">
    <property type="protein sequence ID" value="AALFPA23_008657.P11726"/>
    <property type="gene ID" value="AALFPA23_008657"/>
</dbReference>
<proteinExistence type="predicted"/>
<feature type="domain" description="Integrase catalytic" evidence="2">
    <location>
        <begin position="1477"/>
        <end position="1671"/>
    </location>
</feature>
<dbReference type="InterPro" id="IPR041588">
    <property type="entry name" value="Integrase_H2C2"/>
</dbReference>
<dbReference type="SUPFAM" id="SSF56672">
    <property type="entry name" value="DNA/RNA polymerases"/>
    <property type="match status" value="1"/>
</dbReference>
<dbReference type="PANTHER" id="PTHR47331:SF1">
    <property type="entry name" value="GAG-LIKE PROTEIN"/>
    <property type="match status" value="1"/>
</dbReference>
<dbReference type="InterPro" id="IPR005312">
    <property type="entry name" value="DUF1759"/>
</dbReference>
<dbReference type="GeneID" id="115264003"/>
<evidence type="ECO:0000259" key="2">
    <source>
        <dbReference type="PROSITE" id="PS50994"/>
    </source>
</evidence>
<dbReference type="InterPro" id="IPR043502">
    <property type="entry name" value="DNA/RNA_pol_sf"/>
</dbReference>
<dbReference type="Pfam" id="PF03564">
    <property type="entry name" value="DUF1759"/>
    <property type="match status" value="1"/>
</dbReference>
<dbReference type="InterPro" id="IPR001584">
    <property type="entry name" value="Integrase_cat-core"/>
</dbReference>
<sequence length="1793" mass="202712">MSDSETPRGVLQTISKRNILEALTGSRSEKVPPVPSVAEQKIARQVLEKKKMMESKLEVLSDRRDLITERLIRMKESLKGDGINIHLLNLHLETLRRCADDFDKIRVEISALLPKEQRIIARQEYEVFEDIHNELYVDLQTRIAQSQEASRITPGMSNSLSIPGPQQPIIVQAAAPQLHAPFPTFDGTPENWYSFKSLFKSIMAKYPNETPAMKILHLRNSLEGDAKSKIDQNVVNNNDYEKAWKILENAYEDRRLILDTHIDAILGCANVNKENRGKSISELVETCSKHVDALEGHSYPVEGLGELILLNVLYKKLDKETQEQWEMKVPKGEVPEYEMFIEFLRERGRVLERTNRSQQQVQQSTFQPKQRFAVAGQRASAQSSKSFVQTVTEACPCCQAEHTIYKCQKFQNMDFLERKSVAAKAGLCYNCLKQRHRVNDCQSDQGCKVQGCGRKHHSLLHPNDEVRQNQPETRSQSPAATDKDSNPAQQERSGPCATTMCAQIDLAKRQVLLSTAVVLIVGHGGVPVKCRALLDSGSDSHVLSEKLANQLMLKKNRIDIPISGLNDIQTKVKYVVSTQIRSRVNSYTTSELDFLVVPKITSSLPLVEVDTTSWKIPEGVKLADPSFHVPGEVDLIIGNEIFFDLVKIGRLKLENSAITFAETELGWVAGGSVQVTRSTPRARICQFSHQERNLNETMAKFWEIEDVRLGSSLSAAEAAVEEHFKETHARDEQGRYIVRLPFNDKKSQLGDSFVMAKKRYERLMISLAKNPEKRMQYAAFMAEYIDLGHMKEADDPREAGYYIPHHAVYKASSSTTKTRVVFDASAKTTSGVSLNDTVMVGPTVQSDLVEVIMRFCGHQVVLAADVPKMYRQIGMHPDDCKYQRVLWCNDQNDMKVFELQTVTYGVASSPYHATKALMQLVEDEGEEFPLASAVIKKDSYVDDFLTGGESVRTVITTYQELSELLGRGGFGVHKFCSNSQDVLATIPKDLQEQQVSFEESGVNNTIKTLGLIWNPSEDYFVFRVQPVSENISSTKREVLSDIGRLFDPLGFLGPIIALAKMIMQDIWRLRLGWDELLPDALLHQWKQFRDELPTINQKQKRRCVVREKASWIELHGFSDASKRAFGAVVYIRSITSDGIVEVKLVASKSRVAPLKPLTIPRLELCGAKLLAELVQKVTTSMAIHFDEVNLWCDSQIVLCWLKKSPLALNQFVANRVAAILELTPGCSWLYVQSEQNPADIISRGTMPNELVHNDMWWNGPSLLWQSACKEQDPEEWDETELPELKPAKCLAIISKNLPITFDRVSDFRKLQRAWAYVMRFINLKKEKRVISVTAEEMRNAEKVIFQLVQKETYSELLKQLMSKSSKRHNLSNLAPFIGEDGLIRVGGRLKYSAIPYEGKHQVLLPEKHHVTEILVRKLHEENHHVGQGGLLAIIRERYWPVKVKSVIKKTISKCQVCGKCNPIPGTQFMGNIPESRVNPAPVFSKVGIDYAGPFMLKLGGRSPKLYKAYVVVFVCMAIKAIHFEVVSNLTSDNFIAALHRFVGRRGLPSDIYSDNGTAFVGANHELVALKQLFEDQQHQRKLEEFCAVKGICWHFIPPRSPHFGGIWEAGVKSMKHHLKRVVGETKLTFEELTTFLAQAEAVLNSRPLIPVSDDPNDLSVLTPFHFLIGRSGLTVPEPSYKDVGRLSRWQHIQSMQQHFWTRWSKEYLHHLQTRQKWNSAVQQINVGALVLLLDENLPPQQWRRGRIAETHPGDDGVVRVVTVHTTTGDYKRAVTKIAFLPSVEIENSTGGEC</sequence>
<dbReference type="InterPro" id="IPR036397">
    <property type="entry name" value="RNaseH_sf"/>
</dbReference>
<evidence type="ECO:0000313" key="3">
    <source>
        <dbReference type="EnsemblMetazoa" id="AALFPA23_008657.P11726"/>
    </source>
</evidence>
<feature type="compositionally biased region" description="Polar residues" evidence="1">
    <location>
        <begin position="468"/>
        <end position="479"/>
    </location>
</feature>